<keyword evidence="4" id="KW-1185">Reference proteome</keyword>
<feature type="compositionally biased region" description="Basic residues" evidence="2">
    <location>
        <begin position="341"/>
        <end position="350"/>
    </location>
</feature>
<feature type="region of interest" description="Disordered" evidence="2">
    <location>
        <begin position="94"/>
        <end position="119"/>
    </location>
</feature>
<feature type="region of interest" description="Disordered" evidence="2">
    <location>
        <begin position="293"/>
        <end position="361"/>
    </location>
</feature>
<dbReference type="Proteomes" id="UP000250235">
    <property type="component" value="Unassembled WGS sequence"/>
</dbReference>
<evidence type="ECO:0000313" key="3">
    <source>
        <dbReference type="EMBL" id="KZV14318.1"/>
    </source>
</evidence>
<feature type="compositionally biased region" description="Basic and acidic residues" evidence="2">
    <location>
        <begin position="351"/>
        <end position="361"/>
    </location>
</feature>
<sequence>MASSIFVSAVGCYATAGWDFSSATAGNATSGVGIESLGLVFVVIVAQKYKDARSSGDTALSSPCWNCFPGYSAGRGADPSRGVPGGVLVAEESNKNWADTDSDSSSSSSSSSDSEQEEVHCLMANQSSDDEVFYFSNTEFTREDLITALNEMVQEYRNLSQTFEGLKVENVDLKNSSVEPRSVQLGKTDSLQIELSKLKAESDSLILRSSELKAENERLNEVMSYWTQSSVSLDKLCEIQKPANDRTCLGFNAGESSVGETSTQSYLVYDKFQKMSFVKASMTHDTCESVRYDDQNSSKMNQKGKDGIGYLRPENSKQRWLKNRLDKDKAKAGSKSFVSHQPRRSSKKVKLFGERLSRGEI</sequence>
<dbReference type="EMBL" id="KV020933">
    <property type="protein sequence ID" value="KZV14318.1"/>
    <property type="molecule type" value="Genomic_DNA"/>
</dbReference>
<name>A0A2Z6ZYE1_9LAMI</name>
<protein>
    <submittedName>
        <fullName evidence="3">Uncharacterized protein</fullName>
    </submittedName>
</protein>
<accession>A0A2Z6ZYE1</accession>
<evidence type="ECO:0000256" key="1">
    <source>
        <dbReference type="SAM" id="Coils"/>
    </source>
</evidence>
<feature type="coiled-coil region" evidence="1">
    <location>
        <begin position="142"/>
        <end position="169"/>
    </location>
</feature>
<reference evidence="3 4" key="1">
    <citation type="journal article" date="2015" name="Proc. Natl. Acad. Sci. U.S.A.">
        <title>The resurrection genome of Boea hygrometrica: A blueprint for survival of dehydration.</title>
        <authorList>
            <person name="Xiao L."/>
            <person name="Yang G."/>
            <person name="Zhang L."/>
            <person name="Yang X."/>
            <person name="Zhao S."/>
            <person name="Ji Z."/>
            <person name="Zhou Q."/>
            <person name="Hu M."/>
            <person name="Wang Y."/>
            <person name="Chen M."/>
            <person name="Xu Y."/>
            <person name="Jin H."/>
            <person name="Xiao X."/>
            <person name="Hu G."/>
            <person name="Bao F."/>
            <person name="Hu Y."/>
            <person name="Wan P."/>
            <person name="Li L."/>
            <person name="Deng X."/>
            <person name="Kuang T."/>
            <person name="Xiang C."/>
            <person name="Zhu J.K."/>
            <person name="Oliver M.J."/>
            <person name="He Y."/>
        </authorList>
    </citation>
    <scope>NUCLEOTIDE SEQUENCE [LARGE SCALE GENOMIC DNA]</scope>
    <source>
        <strain evidence="4">cv. XS01</strain>
    </source>
</reference>
<organism evidence="3 4">
    <name type="scientific">Dorcoceras hygrometricum</name>
    <dbReference type="NCBI Taxonomy" id="472368"/>
    <lineage>
        <taxon>Eukaryota</taxon>
        <taxon>Viridiplantae</taxon>
        <taxon>Streptophyta</taxon>
        <taxon>Embryophyta</taxon>
        <taxon>Tracheophyta</taxon>
        <taxon>Spermatophyta</taxon>
        <taxon>Magnoliopsida</taxon>
        <taxon>eudicotyledons</taxon>
        <taxon>Gunneridae</taxon>
        <taxon>Pentapetalae</taxon>
        <taxon>asterids</taxon>
        <taxon>lamiids</taxon>
        <taxon>Lamiales</taxon>
        <taxon>Gesneriaceae</taxon>
        <taxon>Didymocarpoideae</taxon>
        <taxon>Trichosporeae</taxon>
        <taxon>Loxocarpinae</taxon>
        <taxon>Dorcoceras</taxon>
    </lineage>
</organism>
<keyword evidence="1" id="KW-0175">Coiled coil</keyword>
<dbReference type="AlphaFoldDB" id="A0A2Z6ZYE1"/>
<feature type="compositionally biased region" description="Low complexity" evidence="2">
    <location>
        <begin position="103"/>
        <end position="113"/>
    </location>
</feature>
<evidence type="ECO:0000313" key="4">
    <source>
        <dbReference type="Proteomes" id="UP000250235"/>
    </source>
</evidence>
<evidence type="ECO:0000256" key="2">
    <source>
        <dbReference type="SAM" id="MobiDB-lite"/>
    </source>
</evidence>
<gene>
    <name evidence="3" type="ORF">F511_19461</name>
</gene>
<proteinExistence type="predicted"/>